<protein>
    <submittedName>
        <fullName evidence="1">Uncharacterized protein</fullName>
    </submittedName>
</protein>
<proteinExistence type="predicted"/>
<gene>
    <name evidence="1" type="ORF">CYCCA115_LOCUS8616</name>
</gene>
<name>A0AAD2FM07_9STRA</name>
<evidence type="ECO:0000313" key="2">
    <source>
        <dbReference type="Proteomes" id="UP001295423"/>
    </source>
</evidence>
<dbReference type="AlphaFoldDB" id="A0AAD2FM07"/>
<dbReference type="Proteomes" id="UP001295423">
    <property type="component" value="Unassembled WGS sequence"/>
</dbReference>
<keyword evidence="2" id="KW-1185">Reference proteome</keyword>
<comment type="caution">
    <text evidence="1">The sequence shown here is derived from an EMBL/GenBank/DDBJ whole genome shotgun (WGS) entry which is preliminary data.</text>
</comment>
<accession>A0AAD2FM07</accession>
<sequence>MSGPFGQGKVVSTIIVVPTADGYGATNLALCSTCGGGEESEVMASHADLALGAQGNRLLRKKKQKGELSEQLLTSISQGYQEAFDRNSEATMAAKAT</sequence>
<dbReference type="EMBL" id="CAKOGP040001140">
    <property type="protein sequence ID" value="CAJ1943817.1"/>
    <property type="molecule type" value="Genomic_DNA"/>
</dbReference>
<evidence type="ECO:0000313" key="1">
    <source>
        <dbReference type="EMBL" id="CAJ1943817.1"/>
    </source>
</evidence>
<reference evidence="1" key="1">
    <citation type="submission" date="2023-08" db="EMBL/GenBank/DDBJ databases">
        <authorList>
            <person name="Audoor S."/>
            <person name="Bilcke G."/>
        </authorList>
    </citation>
    <scope>NUCLEOTIDE SEQUENCE</scope>
</reference>
<organism evidence="1 2">
    <name type="scientific">Cylindrotheca closterium</name>
    <dbReference type="NCBI Taxonomy" id="2856"/>
    <lineage>
        <taxon>Eukaryota</taxon>
        <taxon>Sar</taxon>
        <taxon>Stramenopiles</taxon>
        <taxon>Ochrophyta</taxon>
        <taxon>Bacillariophyta</taxon>
        <taxon>Bacillariophyceae</taxon>
        <taxon>Bacillariophycidae</taxon>
        <taxon>Bacillariales</taxon>
        <taxon>Bacillariaceae</taxon>
        <taxon>Cylindrotheca</taxon>
    </lineage>
</organism>